<feature type="DNA-binding region" description="H-T-H motif" evidence="5">
    <location>
        <begin position="32"/>
        <end position="51"/>
    </location>
</feature>
<comment type="caution">
    <text evidence="7">The sequence shown here is derived from an EMBL/GenBank/DDBJ whole genome shotgun (WGS) entry which is preliminary data.</text>
</comment>
<reference evidence="7 8" key="1">
    <citation type="submission" date="2017-05" db="EMBL/GenBank/DDBJ databases">
        <title>Biotechnological potential of actinobacteria isolated from South African environments.</title>
        <authorList>
            <person name="Le Roes-Hill M."/>
            <person name="Prins A."/>
            <person name="Durrell K.A."/>
        </authorList>
    </citation>
    <scope>NUCLEOTIDE SEQUENCE [LARGE SCALE GENOMIC DNA]</scope>
    <source>
        <strain evidence="7">M26</strain>
    </source>
</reference>
<protein>
    <submittedName>
        <fullName evidence="7">TetR family transcriptional regulator</fullName>
    </submittedName>
</protein>
<dbReference type="InterPro" id="IPR039538">
    <property type="entry name" value="BetI_C"/>
</dbReference>
<evidence type="ECO:0000313" key="7">
    <source>
        <dbReference type="EMBL" id="OUC99206.1"/>
    </source>
</evidence>
<dbReference type="InterPro" id="IPR009057">
    <property type="entry name" value="Homeodomain-like_sf"/>
</dbReference>
<proteinExistence type="predicted"/>
<dbReference type="AlphaFoldDB" id="A0A243RVJ6"/>
<dbReference type="SUPFAM" id="SSF46689">
    <property type="entry name" value="Homeodomain-like"/>
    <property type="match status" value="1"/>
</dbReference>
<dbReference type="EMBL" id="NGFP01000010">
    <property type="protein sequence ID" value="OUC99206.1"/>
    <property type="molecule type" value="Genomic_DNA"/>
</dbReference>
<dbReference type="InterPro" id="IPR001647">
    <property type="entry name" value="HTH_TetR"/>
</dbReference>
<dbReference type="Gene3D" id="1.10.357.10">
    <property type="entry name" value="Tetracycline Repressor, domain 2"/>
    <property type="match status" value="1"/>
</dbReference>
<dbReference type="InterPro" id="IPR036271">
    <property type="entry name" value="Tet_transcr_reg_TetR-rel_C_sf"/>
</dbReference>
<keyword evidence="8" id="KW-1185">Reference proteome</keyword>
<dbReference type="SUPFAM" id="SSF48498">
    <property type="entry name" value="Tetracyclin repressor-like, C-terminal domain"/>
    <property type="match status" value="1"/>
</dbReference>
<dbReference type="PANTHER" id="PTHR47506:SF1">
    <property type="entry name" value="HTH-TYPE TRANSCRIPTIONAL REGULATOR YJDC"/>
    <property type="match status" value="1"/>
</dbReference>
<evidence type="ECO:0000256" key="4">
    <source>
        <dbReference type="ARBA" id="ARBA00023163"/>
    </source>
</evidence>
<dbReference type="Pfam" id="PF00440">
    <property type="entry name" value="TetR_N"/>
    <property type="match status" value="1"/>
</dbReference>
<name>A0A243RVJ6_9ACTN</name>
<dbReference type="Pfam" id="PF13977">
    <property type="entry name" value="TetR_C_6"/>
    <property type="match status" value="1"/>
</dbReference>
<organism evidence="7 8">
    <name type="scientific">Streptosporangium minutum</name>
    <dbReference type="NCBI Taxonomy" id="569862"/>
    <lineage>
        <taxon>Bacteria</taxon>
        <taxon>Bacillati</taxon>
        <taxon>Actinomycetota</taxon>
        <taxon>Actinomycetes</taxon>
        <taxon>Streptosporangiales</taxon>
        <taxon>Streptosporangiaceae</taxon>
        <taxon>Streptosporangium</taxon>
    </lineage>
</organism>
<dbReference type="RefSeq" id="WP_086568220.1">
    <property type="nucleotide sequence ID" value="NZ_NGFP01000010.1"/>
</dbReference>
<evidence type="ECO:0000256" key="2">
    <source>
        <dbReference type="ARBA" id="ARBA00023015"/>
    </source>
</evidence>
<dbReference type="PANTHER" id="PTHR47506">
    <property type="entry name" value="TRANSCRIPTIONAL REGULATORY PROTEIN"/>
    <property type="match status" value="1"/>
</dbReference>
<keyword evidence="2" id="KW-0805">Transcription regulation</keyword>
<keyword evidence="4" id="KW-0804">Transcription</keyword>
<dbReference type="GO" id="GO:0003677">
    <property type="term" value="F:DNA binding"/>
    <property type="evidence" value="ECO:0007669"/>
    <property type="project" value="UniProtKB-UniRule"/>
</dbReference>
<dbReference type="InterPro" id="IPR023772">
    <property type="entry name" value="DNA-bd_HTH_TetR-type_CS"/>
</dbReference>
<evidence type="ECO:0000256" key="1">
    <source>
        <dbReference type="ARBA" id="ARBA00022491"/>
    </source>
</evidence>
<keyword evidence="3 5" id="KW-0238">DNA-binding</keyword>
<evidence type="ECO:0000313" key="8">
    <source>
        <dbReference type="Proteomes" id="UP000194761"/>
    </source>
</evidence>
<sequence length="203" mass="22019">MSPARTDHDARRHDVSEAVWRVLAEHGFAGLTLRAVAAAMGASTGLVTHYFAGKHELIAHALDILEARTRQRPRLEAPAATGLPALRIHLLDILPLTPDGVAINRIWVGSWDVALSDPALFAAQATRYERIRAVLRAAIEDAQRLGELPARADAWRLATTALSFTHGLVVQALFAPDRLPPEHQIELVDDFLAGLAADADQST</sequence>
<evidence type="ECO:0000256" key="3">
    <source>
        <dbReference type="ARBA" id="ARBA00023125"/>
    </source>
</evidence>
<dbReference type="PROSITE" id="PS01081">
    <property type="entry name" value="HTH_TETR_1"/>
    <property type="match status" value="1"/>
</dbReference>
<keyword evidence="1" id="KW-0678">Repressor</keyword>
<feature type="domain" description="HTH tetR-type" evidence="6">
    <location>
        <begin position="9"/>
        <end position="69"/>
    </location>
</feature>
<dbReference type="Proteomes" id="UP000194761">
    <property type="component" value="Unassembled WGS sequence"/>
</dbReference>
<evidence type="ECO:0000256" key="5">
    <source>
        <dbReference type="PROSITE-ProRule" id="PRU00335"/>
    </source>
</evidence>
<gene>
    <name evidence="7" type="ORF">CA984_03975</name>
</gene>
<accession>A0A243RVJ6</accession>
<dbReference type="PROSITE" id="PS50977">
    <property type="entry name" value="HTH_TETR_2"/>
    <property type="match status" value="1"/>
</dbReference>
<evidence type="ECO:0000259" key="6">
    <source>
        <dbReference type="PROSITE" id="PS50977"/>
    </source>
</evidence>